<sequence length="107" mass="12356">MVTKFQETGSLNVRSGRGRKPVSAEAIEKVTLQVEEDKASNVQASANVRRVTEALDLPRSTVQKIMRNLLRYYPYKLQLVQELLPHDFETRHLFSLQFLARLEVDLE</sequence>
<keyword evidence="2" id="KW-1185">Reference proteome</keyword>
<accession>A0A8X7BMD8</accession>
<dbReference type="EMBL" id="BMAU01021437">
    <property type="protein sequence ID" value="GFY36438.1"/>
    <property type="molecule type" value="Genomic_DNA"/>
</dbReference>
<dbReference type="PANTHER" id="PTHR47326:SF1">
    <property type="entry name" value="HTH PSQ-TYPE DOMAIN-CONTAINING PROTEIN"/>
    <property type="match status" value="1"/>
</dbReference>
<dbReference type="AlphaFoldDB" id="A0A8X7BMD8"/>
<gene>
    <name evidence="1" type="primary">NCL1_21978</name>
    <name evidence="1" type="ORF">TNCV_26361</name>
</gene>
<reference evidence="1" key="1">
    <citation type="submission" date="2020-08" db="EMBL/GenBank/DDBJ databases">
        <title>Multicomponent nature underlies the extraordinary mechanical properties of spider dragline silk.</title>
        <authorList>
            <person name="Kono N."/>
            <person name="Nakamura H."/>
            <person name="Mori M."/>
            <person name="Yoshida Y."/>
            <person name="Ohtoshi R."/>
            <person name="Malay A.D."/>
            <person name="Moran D.A.P."/>
            <person name="Tomita M."/>
            <person name="Numata K."/>
            <person name="Arakawa K."/>
        </authorList>
    </citation>
    <scope>NUCLEOTIDE SEQUENCE</scope>
</reference>
<dbReference type="Proteomes" id="UP000887159">
    <property type="component" value="Unassembled WGS sequence"/>
</dbReference>
<dbReference type="PANTHER" id="PTHR47326">
    <property type="entry name" value="TRANSPOSABLE ELEMENT TC3 TRANSPOSASE-LIKE PROTEIN"/>
    <property type="match status" value="1"/>
</dbReference>
<comment type="caution">
    <text evidence="1">The sequence shown here is derived from an EMBL/GenBank/DDBJ whole genome shotgun (WGS) entry which is preliminary data.</text>
</comment>
<protein>
    <submittedName>
        <fullName evidence="1">Uncharacterized protein</fullName>
    </submittedName>
</protein>
<evidence type="ECO:0000313" key="2">
    <source>
        <dbReference type="Proteomes" id="UP000887159"/>
    </source>
</evidence>
<evidence type="ECO:0000313" key="1">
    <source>
        <dbReference type="EMBL" id="GFY36438.1"/>
    </source>
</evidence>
<organism evidence="1 2">
    <name type="scientific">Trichonephila clavipes</name>
    <name type="common">Golden silk orbweaver</name>
    <name type="synonym">Nephila clavipes</name>
    <dbReference type="NCBI Taxonomy" id="2585209"/>
    <lineage>
        <taxon>Eukaryota</taxon>
        <taxon>Metazoa</taxon>
        <taxon>Ecdysozoa</taxon>
        <taxon>Arthropoda</taxon>
        <taxon>Chelicerata</taxon>
        <taxon>Arachnida</taxon>
        <taxon>Araneae</taxon>
        <taxon>Araneomorphae</taxon>
        <taxon>Entelegynae</taxon>
        <taxon>Araneoidea</taxon>
        <taxon>Nephilidae</taxon>
        <taxon>Trichonephila</taxon>
    </lineage>
</organism>
<name>A0A8X7BMD8_TRICX</name>
<proteinExistence type="predicted"/>